<dbReference type="Proteomes" id="UP001597469">
    <property type="component" value="Unassembled WGS sequence"/>
</dbReference>
<feature type="domain" description="HTH luxR-type" evidence="3">
    <location>
        <begin position="797"/>
        <end position="862"/>
    </location>
</feature>
<evidence type="ECO:0000313" key="4">
    <source>
        <dbReference type="EMBL" id="MFD2573067.1"/>
    </source>
</evidence>
<organism evidence="4 5">
    <name type="scientific">Spirosoma soli</name>
    <dbReference type="NCBI Taxonomy" id="1770529"/>
    <lineage>
        <taxon>Bacteria</taxon>
        <taxon>Pseudomonadati</taxon>
        <taxon>Bacteroidota</taxon>
        <taxon>Cytophagia</taxon>
        <taxon>Cytophagales</taxon>
        <taxon>Cytophagaceae</taxon>
        <taxon>Spirosoma</taxon>
    </lineage>
</organism>
<dbReference type="SUPFAM" id="SSF48452">
    <property type="entry name" value="TPR-like"/>
    <property type="match status" value="2"/>
</dbReference>
<name>A0ABW5MBZ2_9BACT</name>
<gene>
    <name evidence="4" type="ORF">ACFSUS_20670</name>
</gene>
<dbReference type="Gene3D" id="1.25.40.10">
    <property type="entry name" value="Tetratricopeptide repeat domain"/>
    <property type="match status" value="2"/>
</dbReference>
<proteinExistence type="predicted"/>
<dbReference type="InterPro" id="IPR041664">
    <property type="entry name" value="AAA_16"/>
</dbReference>
<keyword evidence="5" id="KW-1185">Reference proteome</keyword>
<dbReference type="Gene3D" id="1.10.10.10">
    <property type="entry name" value="Winged helix-like DNA-binding domain superfamily/Winged helix DNA-binding domain"/>
    <property type="match status" value="1"/>
</dbReference>
<evidence type="ECO:0000256" key="2">
    <source>
        <dbReference type="ARBA" id="ARBA00022840"/>
    </source>
</evidence>
<dbReference type="Pfam" id="PF00196">
    <property type="entry name" value="GerE"/>
    <property type="match status" value="1"/>
</dbReference>
<evidence type="ECO:0000313" key="5">
    <source>
        <dbReference type="Proteomes" id="UP001597469"/>
    </source>
</evidence>
<dbReference type="PANTHER" id="PTHR16305:SF35">
    <property type="entry name" value="TRANSCRIPTIONAL ACTIVATOR DOMAIN"/>
    <property type="match status" value="1"/>
</dbReference>
<keyword evidence="2 4" id="KW-0067">ATP-binding</keyword>
<dbReference type="InterPro" id="IPR027417">
    <property type="entry name" value="P-loop_NTPase"/>
</dbReference>
<dbReference type="PRINTS" id="PR00038">
    <property type="entry name" value="HTHLUXR"/>
</dbReference>
<dbReference type="SMART" id="SM00421">
    <property type="entry name" value="HTH_LUXR"/>
    <property type="match status" value="1"/>
</dbReference>
<reference evidence="5" key="1">
    <citation type="journal article" date="2019" name="Int. J. Syst. Evol. Microbiol.">
        <title>The Global Catalogue of Microorganisms (GCM) 10K type strain sequencing project: providing services to taxonomists for standard genome sequencing and annotation.</title>
        <authorList>
            <consortium name="The Broad Institute Genomics Platform"/>
            <consortium name="The Broad Institute Genome Sequencing Center for Infectious Disease"/>
            <person name="Wu L."/>
            <person name="Ma J."/>
        </authorList>
    </citation>
    <scope>NUCLEOTIDE SEQUENCE [LARGE SCALE GENOMIC DNA]</scope>
    <source>
        <strain evidence="5">KCTC 42805</strain>
    </source>
</reference>
<protein>
    <submittedName>
        <fullName evidence="4">ATP-binding protein</fullName>
    </submittedName>
</protein>
<dbReference type="GO" id="GO:0005524">
    <property type="term" value="F:ATP binding"/>
    <property type="evidence" value="ECO:0007669"/>
    <property type="project" value="UniProtKB-KW"/>
</dbReference>
<dbReference type="EMBL" id="JBHULN010000015">
    <property type="protein sequence ID" value="MFD2573067.1"/>
    <property type="molecule type" value="Genomic_DNA"/>
</dbReference>
<dbReference type="RefSeq" id="WP_381525663.1">
    <property type="nucleotide sequence ID" value="NZ_JBHULN010000015.1"/>
</dbReference>
<dbReference type="InterPro" id="IPR036388">
    <property type="entry name" value="WH-like_DNA-bd_sf"/>
</dbReference>
<dbReference type="SUPFAM" id="SSF52540">
    <property type="entry name" value="P-loop containing nucleoside triphosphate hydrolases"/>
    <property type="match status" value="1"/>
</dbReference>
<dbReference type="InterPro" id="IPR011990">
    <property type="entry name" value="TPR-like_helical_dom_sf"/>
</dbReference>
<dbReference type="InterPro" id="IPR000792">
    <property type="entry name" value="Tscrpt_reg_LuxR_C"/>
</dbReference>
<keyword evidence="1" id="KW-0547">Nucleotide-binding</keyword>
<dbReference type="CDD" id="cd06170">
    <property type="entry name" value="LuxR_C_like"/>
    <property type="match status" value="1"/>
</dbReference>
<accession>A0ABW5MBZ2</accession>
<dbReference type="Gene3D" id="3.40.50.300">
    <property type="entry name" value="P-loop containing nucleotide triphosphate hydrolases"/>
    <property type="match status" value="1"/>
</dbReference>
<dbReference type="PROSITE" id="PS50043">
    <property type="entry name" value="HTH_LUXR_2"/>
    <property type="match status" value="1"/>
</dbReference>
<sequence length="865" mass="98357">MGLIERAEFLASLHVQFEKTSQGEGHCVFIAGEAGIGKTSLVKAFCQPLKDSCQLYLGTCDALFSPRPLAPLYDIALQMGNHLWENSKTLDDRAILFSQFFGALSSPRQRGILVFEDIHWADEATLDFIKFFSRRITQTACLFLLTYRDNEIHARHPLRNVLGELVPGSFTRLTLPSLSKQAVEKLAQEKGYKGEDVYSISGGNPFYVQEILASYSPGIPDNIKDSILFVYNRQDETTKFIWEILSVLPTGLESNYLVRLDTPYEAAIERSLESRILLLHEGRLQFKHELYRRTIEQSLSPLKRVALNKRILDLFRLSFEESGQIERIIHHAKNANEYELVAHYAPLAARQAASVGAHIEASKLYLSAIEYYQGADKDVLLHWYEAYAYECYLTNQIKEAIIYQGKALTIWRQKDDLVQVGNSLRFLSRLWWFEGNHAQSEHYALAAITALADQPDSSIKAMAYSNLSQLYMLQKKKRECLVWGAKAIDMATRMKDDETLCHALNNTGSVQLRSSESQQIGRSLLEESLRIALANGYHEHVARAYTNLISIYIATKDYELAAEYMDEGLRYCEERDLDSWTTYKLSWKARMLFETGAWSQAMTICQHLLQNQAQPPVVKIGTLTIQATIGMRCGEPLAKEWLDTAKKMAFATEEYQRVLPVMIALLELEWLTDECLISDDEIDQVATMLHQVDELPLTSEYNFWLQLARRPLLTITSLSLPFELVTEGKVAEAAQYWQAKGCAYEAAIVLFQGTDAQKREALKMVQAFEAVATIRRMKQDMQSARVRNIPRGKRPSTKSNPAGLTNRELEILQLLRQSLQNKEIADRLFISAKTVDHHISSILGKLNVHSRAKAVQEALRLGILK</sequence>
<dbReference type="Pfam" id="PF13191">
    <property type="entry name" value="AAA_16"/>
    <property type="match status" value="1"/>
</dbReference>
<dbReference type="InterPro" id="IPR016032">
    <property type="entry name" value="Sig_transdc_resp-reg_C-effctor"/>
</dbReference>
<dbReference type="SUPFAM" id="SSF46894">
    <property type="entry name" value="C-terminal effector domain of the bipartite response regulators"/>
    <property type="match status" value="1"/>
</dbReference>
<evidence type="ECO:0000259" key="3">
    <source>
        <dbReference type="PROSITE" id="PS50043"/>
    </source>
</evidence>
<dbReference type="PANTHER" id="PTHR16305">
    <property type="entry name" value="TESTICULAR SOLUBLE ADENYLYL CYCLASE"/>
    <property type="match status" value="1"/>
</dbReference>
<comment type="caution">
    <text evidence="4">The sequence shown here is derived from an EMBL/GenBank/DDBJ whole genome shotgun (WGS) entry which is preliminary data.</text>
</comment>
<evidence type="ECO:0000256" key="1">
    <source>
        <dbReference type="ARBA" id="ARBA00022741"/>
    </source>
</evidence>